<dbReference type="Proteomes" id="UP000076722">
    <property type="component" value="Unassembled WGS sequence"/>
</dbReference>
<reference evidence="2 3" key="1">
    <citation type="journal article" date="2016" name="Mol. Biol. Evol.">
        <title>Comparative Genomics of Early-Diverging Mushroom-Forming Fungi Provides Insights into the Origins of Lignocellulose Decay Capabilities.</title>
        <authorList>
            <person name="Nagy L.G."/>
            <person name="Riley R."/>
            <person name="Tritt A."/>
            <person name="Adam C."/>
            <person name="Daum C."/>
            <person name="Floudas D."/>
            <person name="Sun H."/>
            <person name="Yadav J.S."/>
            <person name="Pangilinan J."/>
            <person name="Larsson K.H."/>
            <person name="Matsuura K."/>
            <person name="Barry K."/>
            <person name="Labutti K."/>
            <person name="Kuo R."/>
            <person name="Ohm R.A."/>
            <person name="Bhattacharya S.S."/>
            <person name="Shirouzu T."/>
            <person name="Yoshinaga Y."/>
            <person name="Martin F.M."/>
            <person name="Grigoriev I.V."/>
            <person name="Hibbett D.S."/>
        </authorList>
    </citation>
    <scope>NUCLEOTIDE SEQUENCE [LARGE SCALE GENOMIC DNA]</scope>
    <source>
        <strain evidence="2 3">HHB9708</strain>
    </source>
</reference>
<organism evidence="2 3">
    <name type="scientific">Sistotremastrum niveocremeum HHB9708</name>
    <dbReference type="NCBI Taxonomy" id="1314777"/>
    <lineage>
        <taxon>Eukaryota</taxon>
        <taxon>Fungi</taxon>
        <taxon>Dikarya</taxon>
        <taxon>Basidiomycota</taxon>
        <taxon>Agaricomycotina</taxon>
        <taxon>Agaricomycetes</taxon>
        <taxon>Sistotremastrales</taxon>
        <taxon>Sistotremastraceae</taxon>
        <taxon>Sertulicium</taxon>
        <taxon>Sertulicium niveocremeum</taxon>
    </lineage>
</organism>
<feature type="region of interest" description="Disordered" evidence="1">
    <location>
        <begin position="120"/>
        <end position="150"/>
    </location>
</feature>
<name>A0A165AAS2_9AGAM</name>
<proteinExistence type="predicted"/>
<evidence type="ECO:0000313" key="3">
    <source>
        <dbReference type="Proteomes" id="UP000076722"/>
    </source>
</evidence>
<evidence type="ECO:0000256" key="1">
    <source>
        <dbReference type="SAM" id="MobiDB-lite"/>
    </source>
</evidence>
<dbReference type="EMBL" id="KV419394">
    <property type="protein sequence ID" value="KZS98712.1"/>
    <property type="molecule type" value="Genomic_DNA"/>
</dbReference>
<keyword evidence="3" id="KW-1185">Reference proteome</keyword>
<sequence length="381" mass="41934">MYQTYSAMNATPLPTHVIVVHRFFELVQEASLKGARKSRRTGEFTELVLKTSKEAGCTFSAENKEHIAPGQLNFPKFPYVLALVVAFWQTEYQVQKNNADCDDDNDNLGRLSDAEVRFGSVLDPSSPNREPDFGSVLPTAPGPEPDLASGSQSVRFGLNAVRTLLRTLRQLKFPRKKYEATGWLLIVERCRGLEGRVIYVREVCQSVVRMDQANGDKGDHAVGLSRYGQAVVKYDMLTVDGLERVAHERQRVMTAMVIRRWLSGKELEPRTEPLVPQVEPNLNLNRTAGSVRFGPGPDALPDRTAASLGRLEISVFVFEEEGGGAGLGSGSRDHKDLSMNCVSSSSRSISAGSEAKLKSGGGVADYRPGSGSINWAWSWSW</sequence>
<evidence type="ECO:0000313" key="2">
    <source>
        <dbReference type="EMBL" id="KZS98712.1"/>
    </source>
</evidence>
<dbReference type="AlphaFoldDB" id="A0A165AAS2"/>
<accession>A0A165AAS2</accession>
<gene>
    <name evidence="2" type="ORF">SISNIDRAFT_461703</name>
</gene>
<protein>
    <submittedName>
        <fullName evidence="2">Uncharacterized protein</fullName>
    </submittedName>
</protein>